<feature type="domain" description="Endonuclease/exonuclease/phosphatase" evidence="1">
    <location>
        <begin position="348"/>
        <end position="680"/>
    </location>
</feature>
<dbReference type="AlphaFoldDB" id="A0ABD6EJI1"/>
<dbReference type="Proteomes" id="UP001608902">
    <property type="component" value="Unassembled WGS sequence"/>
</dbReference>
<evidence type="ECO:0000313" key="3">
    <source>
        <dbReference type="Proteomes" id="UP001608902"/>
    </source>
</evidence>
<sequence>MIFMLECIHHTVMSFFRPMTHIIRVRHSTISSLFHFRKYSSIPCPQPELVRGGVTKAVNRTMLVPQNILFVWHDTPSASSALSRISSEHRILNSDDAPMDVSVLFNIQLDAVGKNLLVALRRPHNERFIRTVKRIEVKMQKALSEGSSKMAKKGKKNTLSLSHSNLPEELNVQIDGISPTSLAELSNEDVFFSQGIEKIKIGFHELRIVRDSPDCSGLTLKLDPKVGFPLIASYDLRAGIQQHHQPVFHWFVAPGDVLLSDPVVTSNYPRGFTLPGWTFRHKGTVFYPTSEDVGRHICVLADFGVDSIVRAAVSENVITAEIAEPFVFEGRQSEYCAEPPKNGIRVMSYNILADLYLNLKLDQSELFFPYCPKEYQSYSYRYPLLLKEIPGYNADLVFLQEVDFRFYLRYLPQVLASFGYECSFRIKEMLVNEGLAICYRKSQFRLMSVNDAWLPDLLNPVDHPENADVFSFVESDEGLKEKFVTRPTVVQLIVLKYDSKDENEALLLCANTHLHYDPRHENIKVLQSLLCTRHVAKTAHELQISHPNAKIQILFCGDFNSTPGGGVYELMSSGKISADHRCWYGDNVINVKGAAFAISNDDAVSSEQSLFNLQNLSGNPPVSNYTLHTASDGTQRGFAGCLDYIWGNPCTKVLRVIPMPSESLVKKYEALPSKLCPSDHLPLICEVELN</sequence>
<protein>
    <recommendedName>
        <fullName evidence="1">Endonuclease/exonuclease/phosphatase domain-containing protein</fullName>
    </recommendedName>
</protein>
<organism evidence="2 3">
    <name type="scientific">Gnathostoma spinigerum</name>
    <dbReference type="NCBI Taxonomy" id="75299"/>
    <lineage>
        <taxon>Eukaryota</taxon>
        <taxon>Metazoa</taxon>
        <taxon>Ecdysozoa</taxon>
        <taxon>Nematoda</taxon>
        <taxon>Chromadorea</taxon>
        <taxon>Rhabditida</taxon>
        <taxon>Spirurina</taxon>
        <taxon>Gnathostomatomorpha</taxon>
        <taxon>Gnathostomatoidea</taxon>
        <taxon>Gnathostomatidae</taxon>
        <taxon>Gnathostoma</taxon>
    </lineage>
</organism>
<dbReference type="PANTHER" id="PTHR12121">
    <property type="entry name" value="CARBON CATABOLITE REPRESSOR PROTEIN 4"/>
    <property type="match status" value="1"/>
</dbReference>
<name>A0ABD6EJI1_9BILA</name>
<dbReference type="InterPro" id="IPR005135">
    <property type="entry name" value="Endo/exonuclease/phosphatase"/>
</dbReference>
<evidence type="ECO:0000259" key="1">
    <source>
        <dbReference type="Pfam" id="PF03372"/>
    </source>
</evidence>
<proteinExistence type="predicted"/>
<accession>A0ABD6EJI1</accession>
<dbReference type="EMBL" id="JBGFUD010003065">
    <property type="protein sequence ID" value="MFH4978309.1"/>
    <property type="molecule type" value="Genomic_DNA"/>
</dbReference>
<dbReference type="Gene3D" id="3.60.10.10">
    <property type="entry name" value="Endonuclease/exonuclease/phosphatase"/>
    <property type="match status" value="1"/>
</dbReference>
<dbReference type="InterPro" id="IPR050410">
    <property type="entry name" value="CCR4/nocturin_mRNA_transcr"/>
</dbReference>
<dbReference type="PANTHER" id="PTHR12121:SF37">
    <property type="entry name" value="2',5'-PHOSPHODIESTERASE 12"/>
    <property type="match status" value="1"/>
</dbReference>
<keyword evidence="3" id="KW-1185">Reference proteome</keyword>
<dbReference type="SUPFAM" id="SSF56219">
    <property type="entry name" value="DNase I-like"/>
    <property type="match status" value="1"/>
</dbReference>
<gene>
    <name evidence="2" type="ORF">AB6A40_005018</name>
</gene>
<comment type="caution">
    <text evidence="2">The sequence shown here is derived from an EMBL/GenBank/DDBJ whole genome shotgun (WGS) entry which is preliminary data.</text>
</comment>
<reference evidence="2 3" key="1">
    <citation type="submission" date="2024-08" db="EMBL/GenBank/DDBJ databases">
        <title>Gnathostoma spinigerum genome.</title>
        <authorList>
            <person name="Gonzalez-Bertolin B."/>
            <person name="Monzon S."/>
            <person name="Zaballos A."/>
            <person name="Jimenez P."/>
            <person name="Dekumyoy P."/>
            <person name="Varona S."/>
            <person name="Cuesta I."/>
            <person name="Sumanam S."/>
            <person name="Adisakwattana P."/>
            <person name="Gasser R.B."/>
            <person name="Hernandez-Gonzalez A."/>
            <person name="Young N.D."/>
            <person name="Perteguer M.J."/>
        </authorList>
    </citation>
    <scope>NUCLEOTIDE SEQUENCE [LARGE SCALE GENOMIC DNA]</scope>
    <source>
        <strain evidence="2">AL3</strain>
        <tissue evidence="2">Liver</tissue>
    </source>
</reference>
<evidence type="ECO:0000313" key="2">
    <source>
        <dbReference type="EMBL" id="MFH4978309.1"/>
    </source>
</evidence>
<dbReference type="InterPro" id="IPR036691">
    <property type="entry name" value="Endo/exonu/phosph_ase_sf"/>
</dbReference>
<dbReference type="Pfam" id="PF03372">
    <property type="entry name" value="Exo_endo_phos"/>
    <property type="match status" value="1"/>
</dbReference>